<keyword evidence="7" id="KW-0808">Transferase</keyword>
<comment type="pathway">
    <text evidence="2">Phospholipid metabolism; CDP-diacylglycerol biosynthesis; CDP-diacylglycerol from sn-glycerol 3-phosphate: step 1/3.</text>
</comment>
<evidence type="ECO:0000256" key="5">
    <source>
        <dbReference type="ARBA" id="ARBA00048427"/>
    </source>
</evidence>
<dbReference type="InterPro" id="IPR022284">
    <property type="entry name" value="GPAT/DHAPAT"/>
</dbReference>
<dbReference type="Proteomes" id="UP001589683">
    <property type="component" value="Unassembled WGS sequence"/>
</dbReference>
<evidence type="ECO:0000256" key="3">
    <source>
        <dbReference type="ARBA" id="ARBA00013113"/>
    </source>
</evidence>
<dbReference type="RefSeq" id="WP_213888744.1">
    <property type="nucleotide sequence ID" value="NZ_JAGFNU010000005.1"/>
</dbReference>
<name>A0ABV5JDE0_9RHOB</name>
<gene>
    <name evidence="7" type="ORF">ACFFUT_06650</name>
</gene>
<dbReference type="EMBL" id="JBHMEA010000016">
    <property type="protein sequence ID" value="MFB9231464.1"/>
    <property type="molecule type" value="Genomic_DNA"/>
</dbReference>
<organism evidence="7 8">
    <name type="scientific">Pseudohalocynthiibacter aestuariivivens</name>
    <dbReference type="NCBI Taxonomy" id="1591409"/>
    <lineage>
        <taxon>Bacteria</taxon>
        <taxon>Pseudomonadati</taxon>
        <taxon>Pseudomonadota</taxon>
        <taxon>Alphaproteobacteria</taxon>
        <taxon>Rhodobacterales</taxon>
        <taxon>Paracoccaceae</taxon>
        <taxon>Pseudohalocynthiibacter</taxon>
    </lineage>
</organism>
<dbReference type="GO" id="GO:0016746">
    <property type="term" value="F:acyltransferase activity"/>
    <property type="evidence" value="ECO:0007669"/>
    <property type="project" value="UniProtKB-KW"/>
</dbReference>
<accession>A0ABV5JDE0</accession>
<dbReference type="InterPro" id="IPR002123">
    <property type="entry name" value="Plipid/glycerol_acylTrfase"/>
</dbReference>
<evidence type="ECO:0000259" key="6">
    <source>
        <dbReference type="SMART" id="SM00563"/>
    </source>
</evidence>
<evidence type="ECO:0000256" key="2">
    <source>
        <dbReference type="ARBA" id="ARBA00004765"/>
    </source>
</evidence>
<feature type="domain" description="Phospholipid/glycerol acyltransferase" evidence="6">
    <location>
        <begin position="151"/>
        <end position="275"/>
    </location>
</feature>
<comment type="caution">
    <text evidence="7">The sequence shown here is derived from an EMBL/GenBank/DDBJ whole genome shotgun (WGS) entry which is preliminary data.</text>
</comment>
<keyword evidence="7" id="KW-0012">Acyltransferase</keyword>
<proteinExistence type="predicted"/>
<keyword evidence="8" id="KW-1185">Reference proteome</keyword>
<dbReference type="EC" id="2.3.1.15" evidence="3"/>
<protein>
    <recommendedName>
        <fullName evidence="4">Glycerol-3-phosphate acyltransferase</fullName>
        <ecNumber evidence="3">2.3.1.15</ecNumber>
    </recommendedName>
</protein>
<dbReference type="Pfam" id="PF19277">
    <property type="entry name" value="GPAT_C"/>
    <property type="match status" value="1"/>
</dbReference>
<evidence type="ECO:0000313" key="7">
    <source>
        <dbReference type="EMBL" id="MFB9231464.1"/>
    </source>
</evidence>
<dbReference type="PANTHER" id="PTHR12563">
    <property type="entry name" value="GLYCEROL-3-PHOSPHATE ACYLTRANSFERASE"/>
    <property type="match status" value="1"/>
</dbReference>
<dbReference type="SUPFAM" id="SSF69593">
    <property type="entry name" value="Glycerol-3-phosphate (1)-acyltransferase"/>
    <property type="match status" value="1"/>
</dbReference>
<evidence type="ECO:0000256" key="1">
    <source>
        <dbReference type="ARBA" id="ARBA00004184"/>
    </source>
</evidence>
<dbReference type="Pfam" id="PF01553">
    <property type="entry name" value="Acyltransferase"/>
    <property type="match status" value="1"/>
</dbReference>
<comment type="catalytic activity">
    <reaction evidence="5">
        <text>sn-glycerol 3-phosphate + an acyl-CoA = a 1-acyl-sn-glycero-3-phosphate + CoA</text>
        <dbReference type="Rhea" id="RHEA:15325"/>
        <dbReference type="ChEBI" id="CHEBI:57287"/>
        <dbReference type="ChEBI" id="CHEBI:57597"/>
        <dbReference type="ChEBI" id="CHEBI:57970"/>
        <dbReference type="ChEBI" id="CHEBI:58342"/>
        <dbReference type="EC" id="2.3.1.15"/>
    </reaction>
</comment>
<dbReference type="PANTHER" id="PTHR12563:SF17">
    <property type="entry name" value="DIHYDROXYACETONE PHOSPHATE ACYLTRANSFERASE"/>
    <property type="match status" value="1"/>
</dbReference>
<sequence length="494" mass="55505">MLGYPITLPLWAAVPTLVLAALGAKAFIFDPIIRRVLNRRERDLKAHLNTTLIRPLPAVLQVPRRVLMERLFNDAEVQAAIDLAADTRGRDAAEKEARTYVDEMMPSFFALFYFHVGYWLARRYLRSMYDIQIAQQPPPGAYTDIPEDASIVLVGNHRSNMDVAVLSYLASRTSMVSFAAGEWAAVWPVNRIMHMSGSYIIRREAQSRLYKKVLARYIHMMIGAHMPQGIFLEGGLSRDGAIQPVKLGLMRYILAGLGKGGTRDIVFIPVAFNYDRVPEDLTLLAHQDHGFARKSKFYTLKSTIWHSFGVSARLLRISRRRYGQAAVSFGPALSARDWLAEHGGSVEALDDEQRKAIVAPIAESIIGRISDIIPVLPVSLVATVIHESGSDILQKTEIKQGVLRLLERLRQRNVPMAIDELDGETTYRKGLDVLLSREVLIQDEGHLYRNPDKKALLAYFARTIAHYFEDLSEENKATAPLYSILTVSEPETPT</sequence>
<comment type="subcellular location">
    <subcellularLocation>
        <location evidence="1">Endomembrane system</location>
        <topology evidence="1">Peripheral membrane protein</topology>
    </subcellularLocation>
</comment>
<evidence type="ECO:0000256" key="4">
    <source>
        <dbReference type="ARBA" id="ARBA00013432"/>
    </source>
</evidence>
<dbReference type="SMART" id="SM00563">
    <property type="entry name" value="PlsC"/>
    <property type="match status" value="1"/>
</dbReference>
<dbReference type="InterPro" id="IPR045520">
    <property type="entry name" value="GPAT/DHAPAT_C"/>
</dbReference>
<evidence type="ECO:0000313" key="8">
    <source>
        <dbReference type="Proteomes" id="UP001589683"/>
    </source>
</evidence>
<reference evidence="7 8" key="1">
    <citation type="submission" date="2024-09" db="EMBL/GenBank/DDBJ databases">
        <authorList>
            <person name="Sun Q."/>
            <person name="Mori K."/>
        </authorList>
    </citation>
    <scope>NUCLEOTIDE SEQUENCE [LARGE SCALE GENOMIC DNA]</scope>
    <source>
        <strain evidence="7 8">CECT 8726</strain>
    </source>
</reference>